<proteinExistence type="predicted"/>
<organism evidence="1">
    <name type="scientific">uncultured Synechococcales cyanobacterium</name>
    <dbReference type="NCBI Taxonomy" id="1936017"/>
    <lineage>
        <taxon>Bacteria</taxon>
        <taxon>Bacillati</taxon>
        <taxon>Cyanobacteriota</taxon>
        <taxon>Cyanophyceae</taxon>
        <taxon>Synechococcales</taxon>
        <taxon>environmental samples</taxon>
    </lineage>
</organism>
<protein>
    <submittedName>
        <fullName evidence="1">Uncharacterized protein</fullName>
    </submittedName>
</protein>
<dbReference type="AlphaFoldDB" id="A0A6J4VM69"/>
<accession>A0A6J4VM69</accession>
<evidence type="ECO:0000313" key="1">
    <source>
        <dbReference type="EMBL" id="CAA9580060.1"/>
    </source>
</evidence>
<reference evidence="1" key="1">
    <citation type="submission" date="2020-02" db="EMBL/GenBank/DDBJ databases">
        <authorList>
            <person name="Meier V. D."/>
        </authorList>
    </citation>
    <scope>NUCLEOTIDE SEQUENCE</scope>
    <source>
        <strain evidence="1">AVDCRST_MAG81</strain>
    </source>
</reference>
<name>A0A6J4VM69_9CYAN</name>
<gene>
    <name evidence="1" type="ORF">AVDCRST_MAG81-2839</name>
</gene>
<sequence>MDDLTLIEAFIASFIQGEVVLLSNPNLRCEPIFSTAQLLAKKEGIIAIAKPNQEPRSALVKQDSLYWEEIHQAMVAKSFLPIGPTRKDGFANYQYCPVPNGYQMNYTEALQLWVAWWGRRSRSHLRISMDLLIFNQGSWSSLRDLNCRNSTLFLKTLGREIILQGSDRVVWLKKAEECNPLSKPTAKNVLGTVLRR</sequence>
<dbReference type="EMBL" id="CADCWO010000154">
    <property type="protein sequence ID" value="CAA9580060.1"/>
    <property type="molecule type" value="Genomic_DNA"/>
</dbReference>